<dbReference type="PANTHER" id="PTHR43138">
    <property type="entry name" value="ACETYLTRANSFERASE, GNAT FAMILY"/>
    <property type="match status" value="1"/>
</dbReference>
<dbReference type="Proteomes" id="UP000315700">
    <property type="component" value="Chromosome"/>
</dbReference>
<dbReference type="FunCoup" id="A0A517SCB1">
    <property type="interactions" value="122"/>
</dbReference>
<keyword evidence="2" id="KW-0808">Transferase</keyword>
<name>A0A517SCB1_9PLAN</name>
<dbReference type="InterPro" id="IPR000182">
    <property type="entry name" value="GNAT_dom"/>
</dbReference>
<dbReference type="Pfam" id="PF00583">
    <property type="entry name" value="Acetyltransf_1"/>
    <property type="match status" value="1"/>
</dbReference>
<accession>A0A517SCB1</accession>
<feature type="domain" description="N-acetyltransferase" evidence="1">
    <location>
        <begin position="1"/>
        <end position="161"/>
    </location>
</feature>
<dbReference type="InParanoid" id="A0A517SCB1"/>
<reference evidence="2 3" key="1">
    <citation type="submission" date="2019-02" db="EMBL/GenBank/DDBJ databases">
        <title>Deep-cultivation of Planctomycetes and their phenomic and genomic characterization uncovers novel biology.</title>
        <authorList>
            <person name="Wiegand S."/>
            <person name="Jogler M."/>
            <person name="Boedeker C."/>
            <person name="Pinto D."/>
            <person name="Vollmers J."/>
            <person name="Rivas-Marin E."/>
            <person name="Kohn T."/>
            <person name="Peeters S.H."/>
            <person name="Heuer A."/>
            <person name="Rast P."/>
            <person name="Oberbeckmann S."/>
            <person name="Bunk B."/>
            <person name="Jeske O."/>
            <person name="Meyerdierks A."/>
            <person name="Storesund J.E."/>
            <person name="Kallscheuer N."/>
            <person name="Luecker S."/>
            <person name="Lage O.M."/>
            <person name="Pohl T."/>
            <person name="Merkel B.J."/>
            <person name="Hornburger P."/>
            <person name="Mueller R.-W."/>
            <person name="Bruemmer F."/>
            <person name="Labrenz M."/>
            <person name="Spormann A.M."/>
            <person name="Op den Camp H."/>
            <person name="Overmann J."/>
            <person name="Amann R."/>
            <person name="Jetten M.S.M."/>
            <person name="Mascher T."/>
            <person name="Medema M.H."/>
            <person name="Devos D.P."/>
            <person name="Kaster A.-K."/>
            <person name="Ovreas L."/>
            <person name="Rohde M."/>
            <person name="Galperin M.Y."/>
            <person name="Jogler C."/>
        </authorList>
    </citation>
    <scope>NUCLEOTIDE SEQUENCE [LARGE SCALE GENOMIC DNA]</scope>
    <source>
        <strain evidence="2 3">Pan44</strain>
    </source>
</reference>
<protein>
    <submittedName>
        <fullName evidence="2">Putative acetyltransferase</fullName>
    </submittedName>
</protein>
<organism evidence="2 3">
    <name type="scientific">Caulifigura coniformis</name>
    <dbReference type="NCBI Taxonomy" id="2527983"/>
    <lineage>
        <taxon>Bacteria</taxon>
        <taxon>Pseudomonadati</taxon>
        <taxon>Planctomycetota</taxon>
        <taxon>Planctomycetia</taxon>
        <taxon>Planctomycetales</taxon>
        <taxon>Planctomycetaceae</taxon>
        <taxon>Caulifigura</taxon>
    </lineage>
</organism>
<dbReference type="SUPFAM" id="SSF55729">
    <property type="entry name" value="Acyl-CoA N-acyltransferases (Nat)"/>
    <property type="match status" value="1"/>
</dbReference>
<dbReference type="AlphaFoldDB" id="A0A517SCB1"/>
<dbReference type="RefSeq" id="WP_145029243.1">
    <property type="nucleotide sequence ID" value="NZ_CP036271.1"/>
</dbReference>
<dbReference type="GO" id="GO:0016747">
    <property type="term" value="F:acyltransferase activity, transferring groups other than amino-acyl groups"/>
    <property type="evidence" value="ECO:0007669"/>
    <property type="project" value="InterPro"/>
</dbReference>
<gene>
    <name evidence="2" type="ORF">Pan44_17920</name>
</gene>
<sequence length="163" mass="18250">MLIRPIEPADHETLWSVMEETIRAGETYAAPMQMSRDDGVRWWTEGKESVLVAEIGGQVVGTYYLKPNQLGNGSHVANAGYLVAPFARGQGVAKRLCEHSLSEARHRGYLAMQFNFVVETNETAVRLWQRLGFQIVATVPRAFRHPTRGLVGAHVMWQSLEAD</sequence>
<dbReference type="PANTHER" id="PTHR43138:SF1">
    <property type="entry name" value="N-ACETYLTRANSFERASE ACA1"/>
    <property type="match status" value="1"/>
</dbReference>
<proteinExistence type="predicted"/>
<dbReference type="Gene3D" id="3.40.630.30">
    <property type="match status" value="1"/>
</dbReference>
<keyword evidence="3" id="KW-1185">Reference proteome</keyword>
<dbReference type="PROSITE" id="PS51186">
    <property type="entry name" value="GNAT"/>
    <property type="match status" value="1"/>
</dbReference>
<dbReference type="InterPro" id="IPR016181">
    <property type="entry name" value="Acyl_CoA_acyltransferase"/>
</dbReference>
<evidence type="ECO:0000259" key="1">
    <source>
        <dbReference type="PROSITE" id="PS51186"/>
    </source>
</evidence>
<evidence type="ECO:0000313" key="3">
    <source>
        <dbReference type="Proteomes" id="UP000315700"/>
    </source>
</evidence>
<dbReference type="EMBL" id="CP036271">
    <property type="protein sequence ID" value="QDT53769.1"/>
    <property type="molecule type" value="Genomic_DNA"/>
</dbReference>
<dbReference type="KEGG" id="ccos:Pan44_17920"/>
<dbReference type="OrthoDB" id="948250at2"/>
<evidence type="ECO:0000313" key="2">
    <source>
        <dbReference type="EMBL" id="QDT53769.1"/>
    </source>
</evidence>
<dbReference type="CDD" id="cd04301">
    <property type="entry name" value="NAT_SF"/>
    <property type="match status" value="1"/>
</dbReference>
<dbReference type="InterPro" id="IPR052742">
    <property type="entry name" value="Mito_N-acetyltransferase"/>
</dbReference>